<comment type="caution">
    <text evidence="7">The sequence shown here is derived from an EMBL/GenBank/DDBJ whole genome shotgun (WGS) entry which is preliminary data.</text>
</comment>
<feature type="domain" description="Methylamine utilisation protein MauE" evidence="6">
    <location>
        <begin position="5"/>
        <end position="130"/>
    </location>
</feature>
<protein>
    <recommendedName>
        <fullName evidence="6">Methylamine utilisation protein MauE domain-containing protein</fullName>
    </recommendedName>
</protein>
<evidence type="ECO:0000256" key="2">
    <source>
        <dbReference type="ARBA" id="ARBA00022692"/>
    </source>
</evidence>
<feature type="transmembrane region" description="Helical" evidence="5">
    <location>
        <begin position="74"/>
        <end position="96"/>
    </location>
</feature>
<evidence type="ECO:0000313" key="8">
    <source>
        <dbReference type="Proteomes" id="UP000309872"/>
    </source>
</evidence>
<keyword evidence="2 5" id="KW-0812">Transmembrane</keyword>
<gene>
    <name evidence="7" type="ORF">FAZ19_15765</name>
</gene>
<organism evidence="7 8">
    <name type="scientific">Sphingobacterium alkalisoli</name>
    <dbReference type="NCBI Taxonomy" id="1874115"/>
    <lineage>
        <taxon>Bacteria</taxon>
        <taxon>Pseudomonadati</taxon>
        <taxon>Bacteroidota</taxon>
        <taxon>Sphingobacteriia</taxon>
        <taxon>Sphingobacteriales</taxon>
        <taxon>Sphingobacteriaceae</taxon>
        <taxon>Sphingobacterium</taxon>
    </lineage>
</organism>
<evidence type="ECO:0000256" key="1">
    <source>
        <dbReference type="ARBA" id="ARBA00004141"/>
    </source>
</evidence>
<dbReference type="GO" id="GO:0030416">
    <property type="term" value="P:methylamine metabolic process"/>
    <property type="evidence" value="ECO:0007669"/>
    <property type="project" value="InterPro"/>
</dbReference>
<keyword evidence="8" id="KW-1185">Reference proteome</keyword>
<evidence type="ECO:0000256" key="5">
    <source>
        <dbReference type="SAM" id="Phobius"/>
    </source>
</evidence>
<evidence type="ECO:0000259" key="6">
    <source>
        <dbReference type="Pfam" id="PF07291"/>
    </source>
</evidence>
<name>A0A4U0GXH0_9SPHI</name>
<dbReference type="AlphaFoldDB" id="A0A4U0GXH0"/>
<keyword evidence="3 5" id="KW-1133">Transmembrane helix</keyword>
<accession>A0A4U0GXH0</accession>
<proteinExistence type="predicted"/>
<sequence length="151" mass="17130">MTARKVLSEIFIYLIALLWLYASVYKFLQVENSINQLVDSPLIAPYAVLLGYALPVIEFVLFVLLLLPGTRRIALFGSAVLLTIFIVYIIIILNFYKADTPCICGGIISKLSWKNHVYFNLAFLMMSIYSVIEPNIGSFNRAQKRITLTQT</sequence>
<evidence type="ECO:0000313" key="7">
    <source>
        <dbReference type="EMBL" id="TJY63726.1"/>
    </source>
</evidence>
<dbReference type="EMBL" id="SUKA01000005">
    <property type="protein sequence ID" value="TJY63726.1"/>
    <property type="molecule type" value="Genomic_DNA"/>
</dbReference>
<feature type="transmembrane region" description="Helical" evidence="5">
    <location>
        <begin position="7"/>
        <end position="28"/>
    </location>
</feature>
<dbReference type="Proteomes" id="UP000309872">
    <property type="component" value="Unassembled WGS sequence"/>
</dbReference>
<dbReference type="Pfam" id="PF07291">
    <property type="entry name" value="MauE"/>
    <property type="match status" value="1"/>
</dbReference>
<feature type="transmembrane region" description="Helical" evidence="5">
    <location>
        <begin position="43"/>
        <end position="67"/>
    </location>
</feature>
<evidence type="ECO:0000256" key="4">
    <source>
        <dbReference type="ARBA" id="ARBA00023136"/>
    </source>
</evidence>
<keyword evidence="4 5" id="KW-0472">Membrane</keyword>
<comment type="subcellular location">
    <subcellularLocation>
        <location evidence="1">Membrane</location>
        <topology evidence="1">Multi-pass membrane protein</topology>
    </subcellularLocation>
</comment>
<evidence type="ECO:0000256" key="3">
    <source>
        <dbReference type="ARBA" id="ARBA00022989"/>
    </source>
</evidence>
<dbReference type="GO" id="GO:0016020">
    <property type="term" value="C:membrane"/>
    <property type="evidence" value="ECO:0007669"/>
    <property type="project" value="UniProtKB-SubCell"/>
</dbReference>
<dbReference type="OrthoDB" id="673785at2"/>
<feature type="transmembrane region" description="Helical" evidence="5">
    <location>
        <begin position="116"/>
        <end position="136"/>
    </location>
</feature>
<reference evidence="7 8" key="1">
    <citation type="submission" date="2019-04" db="EMBL/GenBank/DDBJ databases">
        <title>Sphingobacterium olei sp. nov., isolated from oil-contaminated soil.</title>
        <authorList>
            <person name="Liu B."/>
        </authorList>
    </citation>
    <scope>NUCLEOTIDE SEQUENCE [LARGE SCALE GENOMIC DNA]</scope>
    <source>
        <strain evidence="7 8">Y3L14</strain>
    </source>
</reference>
<dbReference type="InterPro" id="IPR009908">
    <property type="entry name" value="Methylamine_util_MauE"/>
</dbReference>
<dbReference type="RefSeq" id="WP_136821718.1">
    <property type="nucleotide sequence ID" value="NZ_BMJX01000005.1"/>
</dbReference>